<evidence type="ECO:0000313" key="5">
    <source>
        <dbReference type="Proteomes" id="UP000886998"/>
    </source>
</evidence>
<gene>
    <name evidence="4" type="primary">cyb5d2</name>
    <name evidence="4" type="ORF">TNIN_44891</name>
</gene>
<feature type="domain" description="Cytochrome b5 heme-binding" evidence="3">
    <location>
        <begin position="95"/>
        <end position="191"/>
    </location>
</feature>
<proteinExistence type="inferred from homology"/>
<dbReference type="Proteomes" id="UP000886998">
    <property type="component" value="Unassembled WGS sequence"/>
</dbReference>
<dbReference type="InterPro" id="IPR036400">
    <property type="entry name" value="Cyt_B5-like_heme/steroid_sf"/>
</dbReference>
<dbReference type="Gene3D" id="3.10.120.10">
    <property type="entry name" value="Cytochrome b5-like heme/steroid binding domain"/>
    <property type="match status" value="1"/>
</dbReference>
<dbReference type="EMBL" id="BMAV01020910">
    <property type="protein sequence ID" value="GFY74719.1"/>
    <property type="molecule type" value="Genomic_DNA"/>
</dbReference>
<comment type="caution">
    <text evidence="4">The sequence shown here is derived from an EMBL/GenBank/DDBJ whole genome shotgun (WGS) entry which is preliminary data.</text>
</comment>
<dbReference type="PANTHER" id="PTHR10281">
    <property type="entry name" value="MEMBRANE-ASSOCIATED PROGESTERONE RECEPTOR COMPONENT-RELATED"/>
    <property type="match status" value="1"/>
</dbReference>
<keyword evidence="2" id="KW-0812">Transmembrane</keyword>
<comment type="similarity">
    <text evidence="1">Belongs to the cytochrome b5 family. MAPR subfamily.</text>
</comment>
<organism evidence="4 5">
    <name type="scientific">Trichonephila inaurata madagascariensis</name>
    <dbReference type="NCBI Taxonomy" id="2747483"/>
    <lineage>
        <taxon>Eukaryota</taxon>
        <taxon>Metazoa</taxon>
        <taxon>Ecdysozoa</taxon>
        <taxon>Arthropoda</taxon>
        <taxon>Chelicerata</taxon>
        <taxon>Arachnida</taxon>
        <taxon>Araneae</taxon>
        <taxon>Araneomorphae</taxon>
        <taxon>Entelegynae</taxon>
        <taxon>Araneoidea</taxon>
        <taxon>Nephilidae</taxon>
        <taxon>Trichonephila</taxon>
        <taxon>Trichonephila inaurata</taxon>
    </lineage>
</organism>
<evidence type="ECO:0000256" key="2">
    <source>
        <dbReference type="SAM" id="Phobius"/>
    </source>
</evidence>
<dbReference type="AlphaFoldDB" id="A0A8X7CIV9"/>
<keyword evidence="2" id="KW-1133">Transmembrane helix</keyword>
<dbReference type="Pfam" id="PF00173">
    <property type="entry name" value="Cyt-b5"/>
    <property type="match status" value="1"/>
</dbReference>
<name>A0A8X7CIV9_9ARAC</name>
<dbReference type="GO" id="GO:0012505">
    <property type="term" value="C:endomembrane system"/>
    <property type="evidence" value="ECO:0007669"/>
    <property type="project" value="TreeGrafter"/>
</dbReference>
<feature type="transmembrane region" description="Helical" evidence="2">
    <location>
        <begin position="21"/>
        <end position="40"/>
    </location>
</feature>
<dbReference type="SUPFAM" id="SSF55856">
    <property type="entry name" value="Cytochrome b5-like heme/steroid binding domain"/>
    <property type="match status" value="1"/>
</dbReference>
<dbReference type="SMART" id="SM01117">
    <property type="entry name" value="Cyt-b5"/>
    <property type="match status" value="1"/>
</dbReference>
<accession>A0A8X7CIV9</accession>
<protein>
    <submittedName>
        <fullName evidence="4">Neuferricin</fullName>
    </submittedName>
</protein>
<reference evidence="4" key="1">
    <citation type="submission" date="2020-08" db="EMBL/GenBank/DDBJ databases">
        <title>Multicomponent nature underlies the extraordinary mechanical properties of spider dragline silk.</title>
        <authorList>
            <person name="Kono N."/>
            <person name="Nakamura H."/>
            <person name="Mori M."/>
            <person name="Yoshida Y."/>
            <person name="Ohtoshi R."/>
            <person name="Malay A.D."/>
            <person name="Moran D.A.P."/>
            <person name="Tomita M."/>
            <person name="Numata K."/>
            <person name="Arakawa K."/>
        </authorList>
    </citation>
    <scope>NUCLEOTIDE SEQUENCE</scope>
</reference>
<keyword evidence="2" id="KW-0472">Membrane</keyword>
<dbReference type="InterPro" id="IPR001199">
    <property type="entry name" value="Cyt_B5-like_heme/steroid-bd"/>
</dbReference>
<sequence>MIGVRIVIGIENIKINMGSSAVTAITVGLCLVLVAVYFASDSCRVMQNVLIITGLSENFYVKSALNFLKPDETDQGSSIAGNDLNKSEKNNQLLLSPEELKSYDGGPDSKGLYLAILGEIFDVEKGAQHYRPGGGYAFFAGRDATRAYITGDFSEAGLIDDVSDLDSASLISIEDWLSFYKEEYKLVGKVVGKYYDLNGKPTELLSSIREKMNVAKENKWIKDKNKDIFPPCNSEWSKERGSKVWCSKKSGGVDRDWVGVPREFHIQGQDPRCVCVKNYGPPSTDSDSTQNSNNGDLDYPLLKEYPGCLSTSESCAVSHP</sequence>
<dbReference type="InterPro" id="IPR050577">
    <property type="entry name" value="MAPR/NEUFC/NENF-like"/>
</dbReference>
<dbReference type="OrthoDB" id="10257697at2759"/>
<evidence type="ECO:0000259" key="3">
    <source>
        <dbReference type="SMART" id="SM01117"/>
    </source>
</evidence>
<dbReference type="GO" id="GO:0016020">
    <property type="term" value="C:membrane"/>
    <property type="evidence" value="ECO:0007669"/>
    <property type="project" value="TreeGrafter"/>
</dbReference>
<evidence type="ECO:0000256" key="1">
    <source>
        <dbReference type="ARBA" id="ARBA00038357"/>
    </source>
</evidence>
<dbReference type="PANTHER" id="PTHR10281:SF4">
    <property type="entry name" value="NEUFERRICIN"/>
    <property type="match status" value="1"/>
</dbReference>
<keyword evidence="5" id="KW-1185">Reference proteome</keyword>
<evidence type="ECO:0000313" key="4">
    <source>
        <dbReference type="EMBL" id="GFY74719.1"/>
    </source>
</evidence>